<reference evidence="4 5" key="1">
    <citation type="submission" date="2016-10" db="EMBL/GenBank/DDBJ databases">
        <title>Rodentibacter gen. nov. and new species.</title>
        <authorList>
            <person name="Christensen H."/>
        </authorList>
    </citation>
    <scope>NUCLEOTIDE SEQUENCE [LARGE SCALE GENOMIC DNA]</scope>
    <source>
        <strain evidence="4 5">1998236014</strain>
    </source>
</reference>
<evidence type="ECO:0000256" key="2">
    <source>
        <dbReference type="ARBA" id="ARBA00022801"/>
    </source>
</evidence>
<dbReference type="InterPro" id="IPR036412">
    <property type="entry name" value="HAD-like_sf"/>
</dbReference>
<proteinExistence type="predicted"/>
<dbReference type="RefSeq" id="WP_077462194.1">
    <property type="nucleotide sequence ID" value="NZ_MLAA01000001.1"/>
</dbReference>
<dbReference type="GO" id="GO:0016787">
    <property type="term" value="F:hydrolase activity"/>
    <property type="evidence" value="ECO:0007669"/>
    <property type="project" value="UniProtKB-KW"/>
</dbReference>
<evidence type="ECO:0000313" key="4">
    <source>
        <dbReference type="EMBL" id="OOF71499.1"/>
    </source>
</evidence>
<sequence>MRFYRSLQPFKLLSFDLDDTLYDNFEVIRNAEATFLAKVREISGLAQIDSEYWQYWKQQIFSVNSILYEDVTVWRRHTLTELLKFHGKNDQEIDRTLQIAMAEFMIWRHKISVPPQHIDILWKLKQHCILTIITNGNVDAKKLGLDMFDFVLRGGEQGRAKPHADLFLKTAAHFHLKMNEILHVGDNLHTDVQGAIQAGCQAIWMNFTGKNIMNFNDGRILPSLEINELSELLRL</sequence>
<evidence type="ECO:0000313" key="5">
    <source>
        <dbReference type="Proteomes" id="UP000188820"/>
    </source>
</evidence>
<dbReference type="Gene3D" id="3.40.50.1000">
    <property type="entry name" value="HAD superfamily/HAD-like"/>
    <property type="match status" value="1"/>
</dbReference>
<dbReference type="InterPro" id="IPR006439">
    <property type="entry name" value="HAD-SF_hydro_IA"/>
</dbReference>
<gene>
    <name evidence="4" type="ORF">BKG89_00260</name>
</gene>
<dbReference type="InterPro" id="IPR023214">
    <property type="entry name" value="HAD_sf"/>
</dbReference>
<dbReference type="SUPFAM" id="SSF56784">
    <property type="entry name" value="HAD-like"/>
    <property type="match status" value="1"/>
</dbReference>
<organism evidence="4 5">
    <name type="scientific">Rodentibacter caecimuris</name>
    <dbReference type="NCBI Taxonomy" id="1796644"/>
    <lineage>
        <taxon>Bacteria</taxon>
        <taxon>Pseudomonadati</taxon>
        <taxon>Pseudomonadota</taxon>
        <taxon>Gammaproteobacteria</taxon>
        <taxon>Pasteurellales</taxon>
        <taxon>Pasteurellaceae</taxon>
        <taxon>Rodentibacter</taxon>
    </lineage>
</organism>
<keyword evidence="5" id="KW-1185">Reference proteome</keyword>
<evidence type="ECO:0000256" key="1">
    <source>
        <dbReference type="ARBA" id="ARBA00001946"/>
    </source>
</evidence>
<protein>
    <submittedName>
        <fullName evidence="4">HAD family hydrolase</fullName>
    </submittedName>
</protein>
<dbReference type="SFLD" id="SFLDG01129">
    <property type="entry name" value="C1.5:_HAD__Beta-PGM__Phosphata"/>
    <property type="match status" value="1"/>
</dbReference>
<dbReference type="NCBIfam" id="TIGR01549">
    <property type="entry name" value="HAD-SF-IA-v1"/>
    <property type="match status" value="1"/>
</dbReference>
<keyword evidence="2 4" id="KW-0378">Hydrolase</keyword>
<dbReference type="EMBL" id="MLAA01000001">
    <property type="protein sequence ID" value="OOF71499.1"/>
    <property type="molecule type" value="Genomic_DNA"/>
</dbReference>
<evidence type="ECO:0000256" key="3">
    <source>
        <dbReference type="ARBA" id="ARBA00022842"/>
    </source>
</evidence>
<accession>A0ABX3L1D3</accession>
<dbReference type="Proteomes" id="UP000188820">
    <property type="component" value="Unassembled WGS sequence"/>
</dbReference>
<dbReference type="PANTHER" id="PTHR46470:SF4">
    <property type="entry name" value="5-AMINO-6-(5-PHOSPHO-D-RIBITYLAMINO)URACIL PHOSPHATASE YIGB"/>
    <property type="match status" value="1"/>
</dbReference>
<keyword evidence="3" id="KW-0460">Magnesium</keyword>
<dbReference type="PANTHER" id="PTHR46470">
    <property type="entry name" value="N-ACYLNEURAMINATE-9-PHOSPHATASE"/>
    <property type="match status" value="1"/>
</dbReference>
<dbReference type="Pfam" id="PF00702">
    <property type="entry name" value="Hydrolase"/>
    <property type="match status" value="1"/>
</dbReference>
<dbReference type="SFLD" id="SFLDS00003">
    <property type="entry name" value="Haloacid_Dehalogenase"/>
    <property type="match status" value="1"/>
</dbReference>
<name>A0ABX3L1D3_9PAST</name>
<dbReference type="Gene3D" id="1.20.120.1600">
    <property type="match status" value="1"/>
</dbReference>
<dbReference type="InterPro" id="IPR051400">
    <property type="entry name" value="HAD-like_hydrolase"/>
</dbReference>
<comment type="caution">
    <text evidence="4">The sequence shown here is derived from an EMBL/GenBank/DDBJ whole genome shotgun (WGS) entry which is preliminary data.</text>
</comment>
<comment type="cofactor">
    <cofactor evidence="1">
        <name>Mg(2+)</name>
        <dbReference type="ChEBI" id="CHEBI:18420"/>
    </cofactor>
</comment>